<accession>A0A835R819</accession>
<dbReference type="EMBL" id="JADCNM010000005">
    <property type="protein sequence ID" value="KAG0483150.1"/>
    <property type="molecule type" value="Genomic_DNA"/>
</dbReference>
<evidence type="ECO:0000313" key="3">
    <source>
        <dbReference type="EMBL" id="KAG0483150.1"/>
    </source>
</evidence>
<gene>
    <name evidence="3" type="ORF">HPP92_011234</name>
    <name evidence="2" type="ORF">HPP92_011502</name>
</gene>
<dbReference type="AlphaFoldDB" id="A0A835R819"/>
<keyword evidence="4" id="KW-1185">Reference proteome</keyword>
<dbReference type="EMBL" id="JADCNL010000005">
    <property type="protein sequence ID" value="KAG0480644.1"/>
    <property type="molecule type" value="Genomic_DNA"/>
</dbReference>
<feature type="region of interest" description="Disordered" evidence="1">
    <location>
        <begin position="1"/>
        <end position="62"/>
    </location>
</feature>
<dbReference type="Proteomes" id="UP000636800">
    <property type="component" value="Chromosome 5"/>
</dbReference>
<evidence type="ECO:0000313" key="4">
    <source>
        <dbReference type="Proteomes" id="UP000636800"/>
    </source>
</evidence>
<evidence type="ECO:0000313" key="5">
    <source>
        <dbReference type="Proteomes" id="UP000639772"/>
    </source>
</evidence>
<reference evidence="4 5" key="1">
    <citation type="journal article" date="2020" name="Nat. Food">
        <title>A phased Vanilla planifolia genome enables genetic improvement of flavour and production.</title>
        <authorList>
            <person name="Hasing T."/>
            <person name="Tang H."/>
            <person name="Brym M."/>
            <person name="Khazi F."/>
            <person name="Huang T."/>
            <person name="Chambers A.H."/>
        </authorList>
    </citation>
    <scope>NUCLEOTIDE SEQUENCE [LARGE SCALE GENOMIC DNA]</scope>
    <source>
        <tissue evidence="3">Leaf</tissue>
    </source>
</reference>
<dbReference type="Proteomes" id="UP000639772">
    <property type="component" value="Unassembled WGS sequence"/>
</dbReference>
<protein>
    <submittedName>
        <fullName evidence="3">Uncharacterized protein</fullName>
    </submittedName>
</protein>
<comment type="caution">
    <text evidence="3">The sequence shown here is derived from an EMBL/GenBank/DDBJ whole genome shotgun (WGS) entry which is preliminary data.</text>
</comment>
<organism evidence="3 5">
    <name type="scientific">Vanilla planifolia</name>
    <name type="common">Vanilla</name>
    <dbReference type="NCBI Taxonomy" id="51239"/>
    <lineage>
        <taxon>Eukaryota</taxon>
        <taxon>Viridiplantae</taxon>
        <taxon>Streptophyta</taxon>
        <taxon>Embryophyta</taxon>
        <taxon>Tracheophyta</taxon>
        <taxon>Spermatophyta</taxon>
        <taxon>Magnoliopsida</taxon>
        <taxon>Liliopsida</taxon>
        <taxon>Asparagales</taxon>
        <taxon>Orchidaceae</taxon>
        <taxon>Vanilloideae</taxon>
        <taxon>Vanilleae</taxon>
        <taxon>Vanilla</taxon>
    </lineage>
</organism>
<evidence type="ECO:0000256" key="1">
    <source>
        <dbReference type="SAM" id="MobiDB-lite"/>
    </source>
</evidence>
<evidence type="ECO:0000313" key="2">
    <source>
        <dbReference type="EMBL" id="KAG0480644.1"/>
    </source>
</evidence>
<sequence length="157" mass="17088">MASEANSPSGDVLLPHWRSRPIQRRTSMGRNDSAIPQDVNVSSVESGDANARDCKGSSSSHTADAEVGYVSLRDLIAASPPGSLVLQAADIHMRHPLVTFMVRTYLRLTPSSVEVNPPRQSRLQRLLAWISSSCGPVWGCFSFVGRWFNCTLGGTDF</sequence>
<proteinExistence type="predicted"/>
<name>A0A835R819_VANPL</name>